<protein>
    <recommendedName>
        <fullName evidence="2">nicotinate phosphoribosyltransferase</fullName>
        <ecNumber evidence="2">6.3.4.21</ecNumber>
    </recommendedName>
</protein>
<dbReference type="InterPro" id="IPR053190">
    <property type="entry name" value="NAPRTase-like"/>
</dbReference>
<dbReference type="Gene3D" id="3.20.20.70">
    <property type="entry name" value="Aldolase class I"/>
    <property type="match status" value="1"/>
</dbReference>
<dbReference type="GO" id="GO:0004514">
    <property type="term" value="F:nicotinate-nucleotide diphosphorylase (carboxylating) activity"/>
    <property type="evidence" value="ECO:0007669"/>
    <property type="project" value="UniProtKB-EC"/>
</dbReference>
<evidence type="ECO:0000313" key="9">
    <source>
        <dbReference type="EMBL" id="GGH88126.1"/>
    </source>
</evidence>
<keyword evidence="9" id="KW-0808">Transferase</keyword>
<organism evidence="9 10">
    <name type="scientific">Pullulanibacillus pueri</name>
    <dbReference type="NCBI Taxonomy" id="1437324"/>
    <lineage>
        <taxon>Bacteria</taxon>
        <taxon>Bacillati</taxon>
        <taxon>Bacillota</taxon>
        <taxon>Bacilli</taxon>
        <taxon>Bacillales</taxon>
        <taxon>Sporolactobacillaceae</taxon>
        <taxon>Pullulanibacillus</taxon>
    </lineage>
</organism>
<keyword evidence="10" id="KW-1185">Reference proteome</keyword>
<dbReference type="UniPathway" id="UPA00253">
    <property type="reaction ID" value="UER00457"/>
</dbReference>
<dbReference type="AlphaFoldDB" id="A0A8J3EPA2"/>
<dbReference type="Proteomes" id="UP000656813">
    <property type="component" value="Unassembled WGS sequence"/>
</dbReference>
<dbReference type="InterPro" id="IPR013785">
    <property type="entry name" value="Aldolase_TIM"/>
</dbReference>
<dbReference type="CDD" id="cd01571">
    <property type="entry name" value="NAPRTase_B"/>
    <property type="match status" value="1"/>
</dbReference>
<evidence type="ECO:0000313" key="10">
    <source>
        <dbReference type="Proteomes" id="UP000656813"/>
    </source>
</evidence>
<dbReference type="PANTHER" id="PTHR43202:SF1">
    <property type="entry name" value="NICOTINATE PHOSPHORIBOSYLTRANSFERASE"/>
    <property type="match status" value="1"/>
</dbReference>
<dbReference type="GO" id="GO:0009435">
    <property type="term" value="P:NAD+ biosynthetic process"/>
    <property type="evidence" value="ECO:0007669"/>
    <property type="project" value="UniProtKB-UniPathway"/>
</dbReference>
<keyword evidence="5" id="KW-0662">Pyridine nucleotide biosynthesis</keyword>
<gene>
    <name evidence="9" type="primary">pncB</name>
    <name evidence="9" type="ORF">GCM10007096_39750</name>
</gene>
<dbReference type="EMBL" id="BMFV01000047">
    <property type="protein sequence ID" value="GGH88126.1"/>
    <property type="molecule type" value="Genomic_DNA"/>
</dbReference>
<comment type="catalytic activity">
    <reaction evidence="6">
        <text>nicotinate beta-D-ribonucleotide + CO2 + diphosphate = quinolinate + 5-phospho-alpha-D-ribose 1-diphosphate + 2 H(+)</text>
        <dbReference type="Rhea" id="RHEA:12733"/>
        <dbReference type="ChEBI" id="CHEBI:15378"/>
        <dbReference type="ChEBI" id="CHEBI:16526"/>
        <dbReference type="ChEBI" id="CHEBI:29959"/>
        <dbReference type="ChEBI" id="CHEBI:33019"/>
        <dbReference type="ChEBI" id="CHEBI:57502"/>
        <dbReference type="ChEBI" id="CHEBI:58017"/>
        <dbReference type="EC" id="2.4.2.19"/>
    </reaction>
</comment>
<evidence type="ECO:0000256" key="2">
    <source>
        <dbReference type="ARBA" id="ARBA00013236"/>
    </source>
</evidence>
<dbReference type="InterPro" id="IPR037128">
    <property type="entry name" value="Quinolinate_PRibosylTase_N_sf"/>
</dbReference>
<dbReference type="SUPFAM" id="SSF54675">
    <property type="entry name" value="Nicotinate/Quinolinate PRTase N-terminal domain-like"/>
    <property type="match status" value="1"/>
</dbReference>
<reference evidence="9" key="1">
    <citation type="journal article" date="2014" name="Int. J. Syst. Evol. Microbiol.">
        <title>Complete genome sequence of Corynebacterium casei LMG S-19264T (=DSM 44701T), isolated from a smear-ripened cheese.</title>
        <authorList>
            <consortium name="US DOE Joint Genome Institute (JGI-PGF)"/>
            <person name="Walter F."/>
            <person name="Albersmeier A."/>
            <person name="Kalinowski J."/>
            <person name="Ruckert C."/>
        </authorList>
    </citation>
    <scope>NUCLEOTIDE SEQUENCE</scope>
    <source>
        <strain evidence="9">CGMCC 1.12777</strain>
    </source>
</reference>
<reference evidence="9" key="2">
    <citation type="submission" date="2020-09" db="EMBL/GenBank/DDBJ databases">
        <authorList>
            <person name="Sun Q."/>
            <person name="Zhou Y."/>
        </authorList>
    </citation>
    <scope>NUCLEOTIDE SEQUENCE</scope>
    <source>
        <strain evidence="9">CGMCC 1.12777</strain>
    </source>
</reference>
<name>A0A8J3EPA2_9BACL</name>
<evidence type="ECO:0000256" key="3">
    <source>
        <dbReference type="ARBA" id="ARBA00022553"/>
    </source>
</evidence>
<evidence type="ECO:0000256" key="7">
    <source>
        <dbReference type="ARBA" id="ARBA00048668"/>
    </source>
</evidence>
<dbReference type="InterPro" id="IPR007229">
    <property type="entry name" value="Nic_PRibTrfase-Fam"/>
</dbReference>
<dbReference type="PANTHER" id="PTHR43202">
    <property type="entry name" value="NICOTINATE-NUCLEOTIDE PYROPHOSPHORYLASE"/>
    <property type="match status" value="1"/>
</dbReference>
<dbReference type="PIRSF" id="PIRSF000484">
    <property type="entry name" value="NAPRT"/>
    <property type="match status" value="1"/>
</dbReference>
<evidence type="ECO:0000256" key="6">
    <source>
        <dbReference type="ARBA" id="ARBA00047445"/>
    </source>
</evidence>
<feature type="domain" description="Quinolinate phosphoribosyl transferase N-terminal" evidence="8">
    <location>
        <begin position="63"/>
        <end position="140"/>
    </location>
</feature>
<keyword evidence="3" id="KW-0597">Phosphoprotein</keyword>
<dbReference type="NCBIfam" id="NF005529">
    <property type="entry name" value="PRK07188.1"/>
    <property type="match status" value="1"/>
</dbReference>
<sequence>MRFLRCLYIHGIMLYMMKEIDLKLQGKIKRLTNNTFKFDERVGEGWFSAVYFLKSCEIAEKYKPNNIVTMQFFQKNHAVLCGTDEAIALIKTFAKEPKSLEVYSLKDGDKIAPYETVLTITGPYQNFGFLEGIIDGILGRRTSVATNVYNVAKAARVSGIQKPVIFMGDRDDHYTQQAGDGYAAYIGGSTAQATHAMNEWWGKQGMGTMPHALIQLFEGDVVAAAKAYHESYPNDDVVALVDYNNDVITDSLRLAHAFGDKLKSVRIDTSQNMVDKYFFKHEERLGRFDPRGVNAKLIFALREALDQEGYHHVKIMVSGGFNTEKIKSFEEQKVPVDMYGIGNSLLKVNIGFTGDNVILNGEPQAKTGRKYQPNARLEKVDD</sequence>
<proteinExistence type="predicted"/>
<keyword evidence="4" id="KW-0436">Ligase</keyword>
<accession>A0A8J3EPA2</accession>
<evidence type="ECO:0000259" key="8">
    <source>
        <dbReference type="Pfam" id="PF02749"/>
    </source>
</evidence>
<keyword evidence="9" id="KW-0328">Glycosyltransferase</keyword>
<dbReference type="EC" id="6.3.4.21" evidence="2"/>
<comment type="caution">
    <text evidence="9">The sequence shown here is derived from an EMBL/GenBank/DDBJ whole genome shotgun (WGS) entry which is preliminary data.</text>
</comment>
<comment type="pathway">
    <text evidence="1">Cofactor biosynthesis; NAD(+) biosynthesis; nicotinate D-ribonucleotide from nicotinate: step 1/1.</text>
</comment>
<comment type="catalytic activity">
    <reaction evidence="7">
        <text>5-phospho-alpha-D-ribose 1-diphosphate + nicotinate + ATP + H2O = nicotinate beta-D-ribonucleotide + ADP + phosphate + diphosphate</text>
        <dbReference type="Rhea" id="RHEA:36163"/>
        <dbReference type="ChEBI" id="CHEBI:15377"/>
        <dbReference type="ChEBI" id="CHEBI:30616"/>
        <dbReference type="ChEBI" id="CHEBI:32544"/>
        <dbReference type="ChEBI" id="CHEBI:33019"/>
        <dbReference type="ChEBI" id="CHEBI:43474"/>
        <dbReference type="ChEBI" id="CHEBI:57502"/>
        <dbReference type="ChEBI" id="CHEBI:58017"/>
        <dbReference type="ChEBI" id="CHEBI:456216"/>
        <dbReference type="EC" id="6.3.4.21"/>
    </reaction>
</comment>
<dbReference type="SUPFAM" id="SSF51690">
    <property type="entry name" value="Nicotinate/Quinolinate PRTase C-terminal domain-like"/>
    <property type="match status" value="1"/>
</dbReference>
<dbReference type="InterPro" id="IPR035809">
    <property type="entry name" value="NAPRTase_arc-type"/>
</dbReference>
<evidence type="ECO:0000256" key="5">
    <source>
        <dbReference type="ARBA" id="ARBA00022642"/>
    </source>
</evidence>
<dbReference type="Pfam" id="PF02749">
    <property type="entry name" value="QRPTase_N"/>
    <property type="match status" value="1"/>
</dbReference>
<evidence type="ECO:0000256" key="4">
    <source>
        <dbReference type="ARBA" id="ARBA00022598"/>
    </source>
</evidence>
<dbReference type="InterPro" id="IPR022412">
    <property type="entry name" value="Quinolinate_PRibosylTrfase_N"/>
</dbReference>
<evidence type="ECO:0000256" key="1">
    <source>
        <dbReference type="ARBA" id="ARBA00004952"/>
    </source>
</evidence>
<dbReference type="GO" id="GO:0004516">
    <property type="term" value="F:nicotinate phosphoribosyltransferase activity"/>
    <property type="evidence" value="ECO:0007669"/>
    <property type="project" value="UniProtKB-EC"/>
</dbReference>
<dbReference type="InterPro" id="IPR036068">
    <property type="entry name" value="Nicotinate_pribotase-like_C"/>
</dbReference>
<dbReference type="Gene3D" id="3.90.1170.20">
    <property type="entry name" value="Quinolinate phosphoribosyl transferase, N-terminal domain"/>
    <property type="match status" value="1"/>
</dbReference>